<dbReference type="Pfam" id="PF14223">
    <property type="entry name" value="Retrotran_gag_2"/>
    <property type="match status" value="1"/>
</dbReference>
<dbReference type="PANTHER" id="PTHR35317:SF23">
    <property type="entry name" value="OS04G0629600 PROTEIN"/>
    <property type="match status" value="1"/>
</dbReference>
<evidence type="ECO:0000313" key="2">
    <source>
        <dbReference type="EMBL" id="KAK6131948.1"/>
    </source>
</evidence>
<evidence type="ECO:0000256" key="1">
    <source>
        <dbReference type="SAM" id="MobiDB-lite"/>
    </source>
</evidence>
<feature type="region of interest" description="Disordered" evidence="1">
    <location>
        <begin position="218"/>
        <end position="237"/>
    </location>
</feature>
<comment type="caution">
    <text evidence="2">The sequence shown here is derived from an EMBL/GenBank/DDBJ whole genome shotgun (WGS) entry which is preliminary data.</text>
</comment>
<feature type="compositionally biased region" description="Basic and acidic residues" evidence="1">
    <location>
        <begin position="227"/>
        <end position="237"/>
    </location>
</feature>
<keyword evidence="3" id="KW-1185">Reference proteome</keyword>
<organism evidence="2 3">
    <name type="scientific">Rehmannia glutinosa</name>
    <name type="common">Chinese foxglove</name>
    <dbReference type="NCBI Taxonomy" id="99300"/>
    <lineage>
        <taxon>Eukaryota</taxon>
        <taxon>Viridiplantae</taxon>
        <taxon>Streptophyta</taxon>
        <taxon>Embryophyta</taxon>
        <taxon>Tracheophyta</taxon>
        <taxon>Spermatophyta</taxon>
        <taxon>Magnoliopsida</taxon>
        <taxon>eudicotyledons</taxon>
        <taxon>Gunneridae</taxon>
        <taxon>Pentapetalae</taxon>
        <taxon>asterids</taxon>
        <taxon>lamiids</taxon>
        <taxon>Lamiales</taxon>
        <taxon>Orobanchaceae</taxon>
        <taxon>Rehmannieae</taxon>
        <taxon>Rehmannia</taxon>
    </lineage>
</organism>
<sequence>MFAVSLNLLASGNTVVKFNGLNYADWSEQIHFTLGIMDLDLAIVTDEKPAAITETSSEADKSLYEAWERSNRLRLNLMRMTMAENIKPSMPNTDSAGEFMMKVNEYSQSDLADKSIVGSLMSVLTTKKFDWSKPIHDHITEMSNLAAKLKTMGMDVSESFLVQFIMNSLPAEFGQFQVNYNTIKDKWDFNEIKAMLVQEEGRLKKIKDHSIHFTVYDGTSSSKAKPGKNDNKKIRLQ</sequence>
<dbReference type="EMBL" id="JABTTQ020001313">
    <property type="protein sequence ID" value="KAK6131948.1"/>
    <property type="molecule type" value="Genomic_DNA"/>
</dbReference>
<proteinExistence type="predicted"/>
<protein>
    <recommendedName>
        <fullName evidence="4">UBN2 domain-containing protein</fullName>
    </recommendedName>
</protein>
<dbReference type="Proteomes" id="UP001318860">
    <property type="component" value="Unassembled WGS sequence"/>
</dbReference>
<accession>A0ABR0V9S5</accession>
<name>A0ABR0V9S5_REHGL</name>
<evidence type="ECO:0008006" key="4">
    <source>
        <dbReference type="Google" id="ProtNLM"/>
    </source>
</evidence>
<dbReference type="PANTHER" id="PTHR35317">
    <property type="entry name" value="OS04G0629600 PROTEIN"/>
    <property type="match status" value="1"/>
</dbReference>
<reference evidence="2 3" key="1">
    <citation type="journal article" date="2021" name="Comput. Struct. Biotechnol. J.">
        <title>De novo genome assembly of the potent medicinal plant Rehmannia glutinosa using nanopore technology.</title>
        <authorList>
            <person name="Ma L."/>
            <person name="Dong C."/>
            <person name="Song C."/>
            <person name="Wang X."/>
            <person name="Zheng X."/>
            <person name="Niu Y."/>
            <person name="Chen S."/>
            <person name="Feng W."/>
        </authorList>
    </citation>
    <scope>NUCLEOTIDE SEQUENCE [LARGE SCALE GENOMIC DNA]</scope>
    <source>
        <strain evidence="2">DH-2019</strain>
    </source>
</reference>
<gene>
    <name evidence="2" type="ORF">DH2020_034309</name>
</gene>
<evidence type="ECO:0000313" key="3">
    <source>
        <dbReference type="Proteomes" id="UP001318860"/>
    </source>
</evidence>